<organism evidence="2 3">
    <name type="scientific">Prunus dulcis</name>
    <name type="common">Almond</name>
    <name type="synonym">Amygdalus dulcis</name>
    <dbReference type="NCBI Taxonomy" id="3755"/>
    <lineage>
        <taxon>Eukaryota</taxon>
        <taxon>Viridiplantae</taxon>
        <taxon>Streptophyta</taxon>
        <taxon>Embryophyta</taxon>
        <taxon>Tracheophyta</taxon>
        <taxon>Spermatophyta</taxon>
        <taxon>Magnoliopsida</taxon>
        <taxon>eudicotyledons</taxon>
        <taxon>Gunneridae</taxon>
        <taxon>Pentapetalae</taxon>
        <taxon>rosids</taxon>
        <taxon>fabids</taxon>
        <taxon>Rosales</taxon>
        <taxon>Rosaceae</taxon>
        <taxon>Amygdaloideae</taxon>
        <taxon>Amygdaleae</taxon>
        <taxon>Prunus</taxon>
    </lineage>
</organism>
<name>A0AAD4VLB6_PRUDU</name>
<keyword evidence="1" id="KW-1133">Transmembrane helix</keyword>
<evidence type="ECO:0000313" key="2">
    <source>
        <dbReference type="EMBL" id="KAI5326434.1"/>
    </source>
</evidence>
<dbReference type="EMBL" id="JAJFAZ020000006">
    <property type="protein sequence ID" value="KAI5326434.1"/>
    <property type="molecule type" value="Genomic_DNA"/>
</dbReference>
<sequence>MEDLIAHNKEVDKRSPGDWSIPTMPFFRRAEMAKMPLTKQFVLFPFCPSSLAERVWFAETGLGFSSFPTSWLGGSHGRAVSVGRDVLEAVDFWLGSFYLPWLRIFALLLFSLNTSKSKGLKICIFLPFPRLESLGIIVGIIFLVLGILFQFFNFTANSNLVGGQPWENSVRCWTCVGGRRFLFGR</sequence>
<comment type="caution">
    <text evidence="2">The sequence shown here is derived from an EMBL/GenBank/DDBJ whole genome shotgun (WGS) entry which is preliminary data.</text>
</comment>
<dbReference type="Proteomes" id="UP001054821">
    <property type="component" value="Chromosome 6"/>
</dbReference>
<evidence type="ECO:0000313" key="3">
    <source>
        <dbReference type="Proteomes" id="UP001054821"/>
    </source>
</evidence>
<keyword evidence="1" id="KW-0472">Membrane</keyword>
<dbReference type="AlphaFoldDB" id="A0AAD4VLB6"/>
<proteinExistence type="predicted"/>
<keyword evidence="1" id="KW-0812">Transmembrane</keyword>
<feature type="transmembrane region" description="Helical" evidence="1">
    <location>
        <begin position="133"/>
        <end position="152"/>
    </location>
</feature>
<feature type="transmembrane region" description="Helical" evidence="1">
    <location>
        <begin position="92"/>
        <end position="112"/>
    </location>
</feature>
<keyword evidence="3" id="KW-1185">Reference proteome</keyword>
<accession>A0AAD4VLB6</accession>
<protein>
    <submittedName>
        <fullName evidence="2">Uncharacterized protein</fullName>
    </submittedName>
</protein>
<gene>
    <name evidence="2" type="ORF">L3X38_035508</name>
</gene>
<evidence type="ECO:0000256" key="1">
    <source>
        <dbReference type="SAM" id="Phobius"/>
    </source>
</evidence>
<reference evidence="2 3" key="1">
    <citation type="journal article" date="2022" name="G3 (Bethesda)">
        <title>Whole-genome sequence and methylome profiling of the almond [Prunus dulcis (Mill.) D.A. Webb] cultivar 'Nonpareil'.</title>
        <authorList>
            <person name="D'Amico-Willman K.M."/>
            <person name="Ouma W.Z."/>
            <person name="Meulia T."/>
            <person name="Sideli G.M."/>
            <person name="Gradziel T.M."/>
            <person name="Fresnedo-Ramirez J."/>
        </authorList>
    </citation>
    <scope>NUCLEOTIDE SEQUENCE [LARGE SCALE GENOMIC DNA]</scope>
    <source>
        <strain evidence="2">Clone GOH B32 T37-40</strain>
    </source>
</reference>